<keyword evidence="3" id="KW-1185">Reference proteome</keyword>
<evidence type="ECO:0000313" key="3">
    <source>
        <dbReference type="Proteomes" id="UP001057375"/>
    </source>
</evidence>
<dbReference type="Gene3D" id="2.130.10.10">
    <property type="entry name" value="YVTN repeat-like/Quinoprotein amine dehydrogenase"/>
    <property type="match status" value="1"/>
</dbReference>
<proteinExistence type="predicted"/>
<evidence type="ECO:0000313" key="2">
    <source>
        <dbReference type="EMBL" id="GKT19276.1"/>
    </source>
</evidence>
<sequence length="606" mass="67700">MKLSPNYIIEHNNSIYFVSGAHVCKSSLDFSAAQIILKSPSIIIGLDIISSSEFINVAFTTISKVLYVYHFDVKDAEIGKPNLIYQRKLDRKAVSVQFIPFDQPFTAGLRKQYESRGIPTTSSVIVGDRFGTLYVFDEIDKREGDKARCLLGHIGTVSYANLTPNGIYTADKQGAIRLHSFPDTFNIISFFQGHDYGIAEMVTTDKYIFSLDSSGCLNVFDLSDIERQSDTFSPLPIASIVIDDMPSKIVQCSDSSIVLVGHGKGQLLYLAQASLAKDEEKKDSNPLQLTSIPFVLDSLVECNAIVRSKVHVEDSKTYIHILSIGYSEDLKVSSFELVVEIAGSESIKIVRKLLIPLPDSVLAEGVREDLDVVQLAFGRVDFSHVGLVRNSFTKNISEDVYTAGIHFIGPTCKFIEIPITSQSMDFEGKNTIRIRSSDGVWIDLDLTIQYTIDSVYADDLRDKLAQSYILVEEVNMIGIDMPADFEASKAEEQTIDQEKTNEEERSNLILQENQTLVSNAEIYKTQAIIDAQTEGLIDIMDTNVGVYRSAIVSYKYVERYKKILAMLSDPDKDKLALEYLRLEAIRETSNSNTAFVNQNPDINFVK</sequence>
<dbReference type="InterPro" id="IPR001107">
    <property type="entry name" value="Band_7"/>
</dbReference>
<dbReference type="EMBL" id="BQXS01012036">
    <property type="protein sequence ID" value="GKT19276.1"/>
    <property type="molecule type" value="Genomic_DNA"/>
</dbReference>
<protein>
    <recommendedName>
        <fullName evidence="1">Band 7 domain-containing protein</fullName>
    </recommendedName>
</protein>
<gene>
    <name evidence="2" type="ORF">ADUPG1_011473</name>
</gene>
<name>A0ABQ5JW18_9EUKA</name>
<dbReference type="Pfam" id="PF01145">
    <property type="entry name" value="Band_7"/>
    <property type="match status" value="1"/>
</dbReference>
<organism evidence="2 3">
    <name type="scientific">Aduncisulcus paluster</name>
    <dbReference type="NCBI Taxonomy" id="2918883"/>
    <lineage>
        <taxon>Eukaryota</taxon>
        <taxon>Metamonada</taxon>
        <taxon>Carpediemonas-like organisms</taxon>
        <taxon>Aduncisulcus</taxon>
    </lineage>
</organism>
<reference evidence="2" key="1">
    <citation type="submission" date="2022-03" db="EMBL/GenBank/DDBJ databases">
        <title>Draft genome sequence of Aduncisulcus paluster, a free-living microaerophilic Fornicata.</title>
        <authorList>
            <person name="Yuyama I."/>
            <person name="Kume K."/>
            <person name="Tamura T."/>
            <person name="Inagaki Y."/>
            <person name="Hashimoto T."/>
        </authorList>
    </citation>
    <scope>NUCLEOTIDE SEQUENCE</scope>
    <source>
        <strain evidence="2">NY0171</strain>
    </source>
</reference>
<dbReference type="InterPro" id="IPR015943">
    <property type="entry name" value="WD40/YVTN_repeat-like_dom_sf"/>
</dbReference>
<dbReference type="SUPFAM" id="SSF50978">
    <property type="entry name" value="WD40 repeat-like"/>
    <property type="match status" value="1"/>
</dbReference>
<feature type="domain" description="Band 7" evidence="1">
    <location>
        <begin position="383"/>
        <end position="454"/>
    </location>
</feature>
<accession>A0ABQ5JW18</accession>
<dbReference type="InterPro" id="IPR036322">
    <property type="entry name" value="WD40_repeat_dom_sf"/>
</dbReference>
<evidence type="ECO:0000259" key="1">
    <source>
        <dbReference type="Pfam" id="PF01145"/>
    </source>
</evidence>
<comment type="caution">
    <text evidence="2">The sequence shown here is derived from an EMBL/GenBank/DDBJ whole genome shotgun (WGS) entry which is preliminary data.</text>
</comment>
<dbReference type="Proteomes" id="UP001057375">
    <property type="component" value="Unassembled WGS sequence"/>
</dbReference>